<proteinExistence type="predicted"/>
<name>A0A1Y3GF09_9EURY</name>
<evidence type="ECO:0000313" key="1">
    <source>
        <dbReference type="EMBL" id="OUJ18055.1"/>
    </source>
</evidence>
<sequence length="281" mass="33710">MRSIKKNLDSFRKVYSEEGLKSAINSTYKYIRPSPTPSRRLKTNMVGYYRYLLLSRKNRYEFSDANPFKIVYVEPKKIKKIQLPVENDFIKNDSRQRPHKYKNIGKVADSNWDLQTKSWNELDFHKGFIEHFVHNVPWKETKFKEKLLETCDFNKRWKNSRYEKLEGGNEKKLMKTLKKFDNLFNKIKKEGYKQTNFYDELTLNISRNGEFIHNNTASHRLSIAKILDIDSIPARILLRHKKWQEIREELSNKKNISELTSRAKKHQNHPDLQDLIKNLEN</sequence>
<evidence type="ECO:0000313" key="2">
    <source>
        <dbReference type="Proteomes" id="UP000195137"/>
    </source>
</evidence>
<reference evidence="1 2" key="1">
    <citation type="submission" date="2016-12" db="EMBL/GenBank/DDBJ databases">
        <title>Discovery of methanogenic haloarchaea.</title>
        <authorList>
            <person name="Sorokin D.Y."/>
            <person name="Makarova K.S."/>
            <person name="Abbas B."/>
            <person name="Ferrer M."/>
            <person name="Golyshin P.N."/>
        </authorList>
    </citation>
    <scope>NUCLEOTIDE SEQUENCE [LARGE SCALE GENOMIC DNA]</scope>
    <source>
        <strain evidence="1">AMET1</strain>
    </source>
</reference>
<comment type="caution">
    <text evidence="1">The sequence shown here is derived from an EMBL/GenBank/DDBJ whole genome shotgun (WGS) entry which is preliminary data.</text>
</comment>
<dbReference type="OrthoDB" id="197906at2157"/>
<dbReference type="EMBL" id="MRZU01000005">
    <property type="protein sequence ID" value="OUJ18055.1"/>
    <property type="molecule type" value="Genomic_DNA"/>
</dbReference>
<gene>
    <name evidence="1" type="ORF">AMET1_1497</name>
</gene>
<dbReference type="AlphaFoldDB" id="A0A1Y3GF09"/>
<dbReference type="RefSeq" id="WP_086637862.1">
    <property type="nucleotide sequence ID" value="NZ_MRZU01000005.1"/>
</dbReference>
<organism evidence="1 2">
    <name type="scientific">Methanonatronarchaeum thermophilum</name>
    <dbReference type="NCBI Taxonomy" id="1927129"/>
    <lineage>
        <taxon>Archaea</taxon>
        <taxon>Methanobacteriati</taxon>
        <taxon>Methanobacteriota</taxon>
        <taxon>Methanonatronarchaeia</taxon>
        <taxon>Methanonatronarchaeales</taxon>
        <taxon>Methanonatronarchaeaceae</taxon>
        <taxon>Methanonatronarchaeum</taxon>
    </lineage>
</organism>
<protein>
    <submittedName>
        <fullName evidence="1">ParB-like nuclease domain containing protein</fullName>
    </submittedName>
</protein>
<dbReference type="Proteomes" id="UP000195137">
    <property type="component" value="Unassembled WGS sequence"/>
</dbReference>
<keyword evidence="2" id="KW-1185">Reference proteome</keyword>
<accession>A0A1Y3GF09</accession>